<dbReference type="EMBL" id="QHHQ01000001">
    <property type="protein sequence ID" value="RAI03308.1"/>
    <property type="molecule type" value="Genomic_DNA"/>
</dbReference>
<dbReference type="InterPro" id="IPR042099">
    <property type="entry name" value="ANL_N_sf"/>
</dbReference>
<dbReference type="GO" id="GO:0006637">
    <property type="term" value="P:acyl-CoA metabolic process"/>
    <property type="evidence" value="ECO:0007669"/>
    <property type="project" value="TreeGrafter"/>
</dbReference>
<keyword evidence="2" id="KW-0436">Ligase</keyword>
<dbReference type="SUPFAM" id="SSF56801">
    <property type="entry name" value="Acetyl-CoA synthetase-like"/>
    <property type="match status" value="1"/>
</dbReference>
<evidence type="ECO:0000256" key="4">
    <source>
        <dbReference type="ARBA" id="ARBA00022840"/>
    </source>
</evidence>
<evidence type="ECO:0000259" key="6">
    <source>
        <dbReference type="Pfam" id="PF13193"/>
    </source>
</evidence>
<keyword evidence="4" id="KW-0067">ATP-binding</keyword>
<dbReference type="OrthoDB" id="9803968at2"/>
<dbReference type="InterPro" id="IPR000873">
    <property type="entry name" value="AMP-dep_synth/lig_dom"/>
</dbReference>
<evidence type="ECO:0000256" key="3">
    <source>
        <dbReference type="ARBA" id="ARBA00022741"/>
    </source>
</evidence>
<sequence>MYFPVLIDKADGDVIRLSNTLRSNTNPAVQTGNGTTRTVPPDRSRRVSVTNLTSFDTYASARAGFRWPTPDRYNIATVACDVWAGSAPERTALVFADARGAPSPVSYKELARAVNRMANAFVHLGVGRGDRVAIQLGQRIETVAAHLAAYKLGAIAVPMAMLFGTEALGYRLTASGARLLVTTEEGAAKAPPTQAVVATVDGPSGEADLAALMARASDRCDPAATGPDDPALIIFTSGTTGPPKGAVHGHRVLLGHMPGVQMYQDLLPRPGDCFWTPADWAWAGGLLNVLLPSLAMGVPVVAQRAARFDPQESLDWAASAGVRNAFIPPTALRMMRDTRPGLTLRSAGSAGEPLGAETFLWAREHLGVTINEAYGQTECNLVLASCAGWGVAAPGVIGRPVPGHTVAIVDEDGIPLPDGVQGTIAVAAPDPVMFLGYWNDEEATAAKFRGEWLMTGDQGIAGPDGVTFVGRDDDLINSAGYRIGPGEIEDCLAGHPDVELSAVVGRPDALRGEIVVAFVKLRPGAARDAAQEKALKAFVRGRLSAHFYPREIMFVDDIPLTTSGKVIRRAFRSELAGTA</sequence>
<dbReference type="PANTHER" id="PTHR43605">
    <property type="entry name" value="ACYL-COENZYME A SYNTHETASE"/>
    <property type="match status" value="1"/>
</dbReference>
<comment type="similarity">
    <text evidence="1">Belongs to the ATP-dependent AMP-binding enzyme family.</text>
</comment>
<dbReference type="Pfam" id="PF13193">
    <property type="entry name" value="AMP-binding_C"/>
    <property type="match status" value="1"/>
</dbReference>
<dbReference type="GO" id="GO:0004321">
    <property type="term" value="F:fatty-acyl-CoA synthase activity"/>
    <property type="evidence" value="ECO:0007669"/>
    <property type="project" value="TreeGrafter"/>
</dbReference>
<keyword evidence="8" id="KW-1185">Reference proteome</keyword>
<dbReference type="Pfam" id="PF00501">
    <property type="entry name" value="AMP-binding"/>
    <property type="match status" value="1"/>
</dbReference>
<evidence type="ECO:0000256" key="2">
    <source>
        <dbReference type="ARBA" id="ARBA00022598"/>
    </source>
</evidence>
<evidence type="ECO:0000256" key="1">
    <source>
        <dbReference type="ARBA" id="ARBA00006432"/>
    </source>
</evidence>
<dbReference type="Proteomes" id="UP000249590">
    <property type="component" value="Unassembled WGS sequence"/>
</dbReference>
<comment type="caution">
    <text evidence="7">The sequence shown here is derived from an EMBL/GenBank/DDBJ whole genome shotgun (WGS) entry which is preliminary data.</text>
</comment>
<dbReference type="GO" id="GO:0016405">
    <property type="term" value="F:CoA-ligase activity"/>
    <property type="evidence" value="ECO:0007669"/>
    <property type="project" value="UniProtKB-ARBA"/>
</dbReference>
<evidence type="ECO:0000313" key="7">
    <source>
        <dbReference type="EMBL" id="RAI03308.1"/>
    </source>
</evidence>
<organism evidence="7 8">
    <name type="scientific">Acuticoccus sediminis</name>
    <dbReference type="NCBI Taxonomy" id="2184697"/>
    <lineage>
        <taxon>Bacteria</taxon>
        <taxon>Pseudomonadati</taxon>
        <taxon>Pseudomonadota</taxon>
        <taxon>Alphaproteobacteria</taxon>
        <taxon>Hyphomicrobiales</taxon>
        <taxon>Amorphaceae</taxon>
        <taxon>Acuticoccus</taxon>
    </lineage>
</organism>
<dbReference type="GO" id="GO:0006633">
    <property type="term" value="P:fatty acid biosynthetic process"/>
    <property type="evidence" value="ECO:0007669"/>
    <property type="project" value="TreeGrafter"/>
</dbReference>
<dbReference type="GO" id="GO:0015645">
    <property type="term" value="F:fatty acid ligase activity"/>
    <property type="evidence" value="ECO:0007669"/>
    <property type="project" value="TreeGrafter"/>
</dbReference>
<dbReference type="PROSITE" id="PS00455">
    <property type="entry name" value="AMP_BINDING"/>
    <property type="match status" value="1"/>
</dbReference>
<proteinExistence type="inferred from homology"/>
<evidence type="ECO:0000259" key="5">
    <source>
        <dbReference type="Pfam" id="PF00501"/>
    </source>
</evidence>
<reference evidence="7 8" key="1">
    <citation type="submission" date="2018-05" db="EMBL/GenBank/DDBJ databases">
        <title>Acuticoccus sediminis sp. nov., isolated from deep-sea sediment of Indian Ocean.</title>
        <authorList>
            <person name="Liu X."/>
            <person name="Lai Q."/>
            <person name="Du Y."/>
            <person name="Sun F."/>
            <person name="Zhang X."/>
            <person name="Wang S."/>
            <person name="Shao Z."/>
        </authorList>
    </citation>
    <scope>NUCLEOTIDE SEQUENCE [LARGE SCALE GENOMIC DNA]</scope>
    <source>
        <strain evidence="7 8">PTG4-2</strain>
    </source>
</reference>
<protein>
    <submittedName>
        <fullName evidence="7">AMP-dependent synthetase</fullName>
    </submittedName>
</protein>
<name>A0A8B2NSX8_9HYPH</name>
<accession>A0A8B2NSX8</accession>
<dbReference type="InterPro" id="IPR045851">
    <property type="entry name" value="AMP-bd_C_sf"/>
</dbReference>
<dbReference type="InterPro" id="IPR051087">
    <property type="entry name" value="Mitochondrial_ACSM"/>
</dbReference>
<dbReference type="AlphaFoldDB" id="A0A8B2NSX8"/>
<dbReference type="PANTHER" id="PTHR43605:SF10">
    <property type="entry name" value="ACYL-COA SYNTHETASE MEDIUM CHAIN FAMILY MEMBER 3"/>
    <property type="match status" value="1"/>
</dbReference>
<dbReference type="GO" id="GO:0005524">
    <property type="term" value="F:ATP binding"/>
    <property type="evidence" value="ECO:0007669"/>
    <property type="project" value="UniProtKB-KW"/>
</dbReference>
<feature type="domain" description="AMP-binding enzyme C-terminal" evidence="6">
    <location>
        <begin position="487"/>
        <end position="565"/>
    </location>
</feature>
<dbReference type="InterPro" id="IPR025110">
    <property type="entry name" value="AMP-bd_C"/>
</dbReference>
<dbReference type="InterPro" id="IPR020845">
    <property type="entry name" value="AMP-binding_CS"/>
</dbReference>
<feature type="domain" description="AMP-dependent synthetase/ligase" evidence="5">
    <location>
        <begin position="82"/>
        <end position="438"/>
    </location>
</feature>
<gene>
    <name evidence="7" type="ORF">DLJ53_01965</name>
</gene>
<keyword evidence="3" id="KW-0547">Nucleotide-binding</keyword>
<dbReference type="Gene3D" id="3.30.300.30">
    <property type="match status" value="1"/>
</dbReference>
<dbReference type="Gene3D" id="3.40.50.12780">
    <property type="entry name" value="N-terminal domain of ligase-like"/>
    <property type="match status" value="1"/>
</dbReference>
<evidence type="ECO:0000313" key="8">
    <source>
        <dbReference type="Proteomes" id="UP000249590"/>
    </source>
</evidence>